<organism evidence="1 2">
    <name type="scientific">Cyphomyrmex costatus</name>
    <dbReference type="NCBI Taxonomy" id="456900"/>
    <lineage>
        <taxon>Eukaryota</taxon>
        <taxon>Metazoa</taxon>
        <taxon>Ecdysozoa</taxon>
        <taxon>Arthropoda</taxon>
        <taxon>Hexapoda</taxon>
        <taxon>Insecta</taxon>
        <taxon>Pterygota</taxon>
        <taxon>Neoptera</taxon>
        <taxon>Endopterygota</taxon>
        <taxon>Hymenoptera</taxon>
        <taxon>Apocrita</taxon>
        <taxon>Aculeata</taxon>
        <taxon>Formicoidea</taxon>
        <taxon>Formicidae</taxon>
        <taxon>Myrmicinae</taxon>
        <taxon>Cyphomyrmex</taxon>
    </lineage>
</organism>
<dbReference type="EMBL" id="KQ976842">
    <property type="protein sequence ID" value="KYN07902.1"/>
    <property type="molecule type" value="Genomic_DNA"/>
</dbReference>
<accession>A0A195D4U9</accession>
<gene>
    <name evidence="1" type="ORF">ALC62_01084</name>
</gene>
<evidence type="ECO:0000313" key="1">
    <source>
        <dbReference type="EMBL" id="KYN07902.1"/>
    </source>
</evidence>
<keyword evidence="2" id="KW-1185">Reference proteome</keyword>
<dbReference type="AlphaFoldDB" id="A0A195D4U9"/>
<sequence length="132" mass="14110">MARLYGVTGYQTKGGFQGGEVGSKGNCQQSSDCIVVPKGKVNRRCSISPRSFHARMETGCGGLHVLLRAPASSCKGAVDDYNATSYVVGGYTITMQAEKPISTPQPKQVRIDELAVYVVNVVIEKLTAVLEI</sequence>
<evidence type="ECO:0000313" key="2">
    <source>
        <dbReference type="Proteomes" id="UP000078542"/>
    </source>
</evidence>
<dbReference type="Proteomes" id="UP000078542">
    <property type="component" value="Unassembled WGS sequence"/>
</dbReference>
<proteinExistence type="predicted"/>
<protein>
    <submittedName>
        <fullName evidence="1">Uncharacterized protein</fullName>
    </submittedName>
</protein>
<reference evidence="1 2" key="1">
    <citation type="submission" date="2016-03" db="EMBL/GenBank/DDBJ databases">
        <title>Cyphomyrmex costatus WGS genome.</title>
        <authorList>
            <person name="Nygaard S."/>
            <person name="Hu H."/>
            <person name="Boomsma J."/>
            <person name="Zhang G."/>
        </authorList>
    </citation>
    <scope>NUCLEOTIDE SEQUENCE [LARGE SCALE GENOMIC DNA]</scope>
    <source>
        <strain evidence="1">MS0001</strain>
        <tissue evidence="1">Whole body</tissue>
    </source>
</reference>
<name>A0A195D4U9_9HYME</name>